<keyword evidence="1" id="KW-0472">Membrane</keyword>
<dbReference type="InterPro" id="IPR049458">
    <property type="entry name" value="EpsG-like"/>
</dbReference>
<protein>
    <submittedName>
        <fullName evidence="2">EpsG family protein</fullName>
    </submittedName>
</protein>
<evidence type="ECO:0000313" key="2">
    <source>
        <dbReference type="EMBL" id="MCD2421387.1"/>
    </source>
</evidence>
<keyword evidence="3" id="KW-1185">Reference proteome</keyword>
<feature type="transmembrane region" description="Helical" evidence="1">
    <location>
        <begin position="26"/>
        <end position="45"/>
    </location>
</feature>
<feature type="transmembrane region" description="Helical" evidence="1">
    <location>
        <begin position="236"/>
        <end position="258"/>
    </location>
</feature>
<sequence>MIYLFILALILVLVFSYDTNAKKAGGKFWYGFVFITLVCVAGLRYKVGGDSLEYFNSFENQIPPLNKLQLKHFVLLRYEPLWILLNSVCKTIVDDFAFFQFVHSIFVNIVLFSFFKKYTPYKFTAVLIYFLFYYLYYNMEVMRESLAISFFLLAYPAMVKNKWAQYYILIICATLCHASSIFLFFIPLFRKKKLTKSTFVKIGVSILLIMVLFNFAPTLIPNEEIRRRFSEYQKYIPSVFGFLYFLCIFFIVPIYIFLKYTRKRPVLFPELVVIYFAIAPMVSYFTGFSRFINYFMPFLTIYFANYLFMIAGDTKYHRARAILITGIFILVFLPKYLYYFRNTSHLVPNTYNYERWYPYTTVFDKQENETRKLLFYRSFDYSRKHIREKE</sequence>
<keyword evidence="1" id="KW-1133">Transmembrane helix</keyword>
<feature type="transmembrane region" description="Helical" evidence="1">
    <location>
        <begin position="291"/>
        <end position="309"/>
    </location>
</feature>
<dbReference type="EMBL" id="JAJNEC010000003">
    <property type="protein sequence ID" value="MCD2421387.1"/>
    <property type="molecule type" value="Genomic_DNA"/>
</dbReference>
<feature type="transmembrane region" description="Helical" evidence="1">
    <location>
        <begin position="321"/>
        <end position="340"/>
    </location>
</feature>
<dbReference type="Proteomes" id="UP001199816">
    <property type="component" value="Unassembled WGS sequence"/>
</dbReference>
<evidence type="ECO:0000256" key="1">
    <source>
        <dbReference type="SAM" id="Phobius"/>
    </source>
</evidence>
<feature type="transmembrane region" description="Helical" evidence="1">
    <location>
        <begin position="166"/>
        <end position="186"/>
    </location>
</feature>
<feature type="transmembrane region" description="Helical" evidence="1">
    <location>
        <begin position="121"/>
        <end position="137"/>
    </location>
</feature>
<dbReference type="Pfam" id="PF14897">
    <property type="entry name" value="EpsG"/>
    <property type="match status" value="1"/>
</dbReference>
<dbReference type="RefSeq" id="WP_231002293.1">
    <property type="nucleotide sequence ID" value="NZ_JAJNEC010000003.1"/>
</dbReference>
<organism evidence="2 3">
    <name type="scientific">Niabella pedocola</name>
    <dbReference type="NCBI Taxonomy" id="1752077"/>
    <lineage>
        <taxon>Bacteria</taxon>
        <taxon>Pseudomonadati</taxon>
        <taxon>Bacteroidota</taxon>
        <taxon>Chitinophagia</taxon>
        <taxon>Chitinophagales</taxon>
        <taxon>Chitinophagaceae</taxon>
        <taxon>Niabella</taxon>
    </lineage>
</organism>
<proteinExistence type="predicted"/>
<comment type="caution">
    <text evidence="2">The sequence shown here is derived from an EMBL/GenBank/DDBJ whole genome shotgun (WGS) entry which is preliminary data.</text>
</comment>
<accession>A0ABS8PJV7</accession>
<keyword evidence="1" id="KW-0812">Transmembrane</keyword>
<reference evidence="2 3" key="1">
    <citation type="submission" date="2021-11" db="EMBL/GenBank/DDBJ databases">
        <title>Genomic of Niabella pedocola.</title>
        <authorList>
            <person name="Wu T."/>
        </authorList>
    </citation>
    <scope>NUCLEOTIDE SEQUENCE [LARGE SCALE GENOMIC DNA]</scope>
    <source>
        <strain evidence="2 3">JCM 31011</strain>
    </source>
</reference>
<gene>
    <name evidence="2" type="ORF">LQ567_01340</name>
</gene>
<name>A0ABS8PJV7_9BACT</name>
<feature type="transmembrane region" description="Helical" evidence="1">
    <location>
        <begin position="265"/>
        <end position="285"/>
    </location>
</feature>
<feature type="transmembrane region" description="Helical" evidence="1">
    <location>
        <begin position="96"/>
        <end position="115"/>
    </location>
</feature>
<feature type="transmembrane region" description="Helical" evidence="1">
    <location>
        <begin position="198"/>
        <end position="216"/>
    </location>
</feature>
<evidence type="ECO:0000313" key="3">
    <source>
        <dbReference type="Proteomes" id="UP001199816"/>
    </source>
</evidence>